<dbReference type="Pfam" id="PF00005">
    <property type="entry name" value="ABC_tran"/>
    <property type="match status" value="1"/>
</dbReference>
<dbReference type="GO" id="GO:0016887">
    <property type="term" value="F:ATP hydrolysis activity"/>
    <property type="evidence" value="ECO:0007669"/>
    <property type="project" value="InterPro"/>
</dbReference>
<dbReference type="Gene3D" id="3.40.50.300">
    <property type="entry name" value="P-loop containing nucleotide triphosphate hydrolases"/>
    <property type="match status" value="1"/>
</dbReference>
<dbReference type="PROSITE" id="PS50893">
    <property type="entry name" value="ABC_TRANSPORTER_2"/>
    <property type="match status" value="1"/>
</dbReference>
<dbReference type="PANTHER" id="PTHR24221:SF654">
    <property type="entry name" value="ATP-BINDING CASSETTE SUB-FAMILY B MEMBER 6"/>
    <property type="match status" value="1"/>
</dbReference>
<dbReference type="Pfam" id="PF00664">
    <property type="entry name" value="ABC_membrane"/>
    <property type="match status" value="1"/>
</dbReference>
<dbReference type="AlphaFoldDB" id="A0A160PRC0"/>
<keyword evidence="5" id="KW-0067">ATP-binding</keyword>
<dbReference type="EMBL" id="AP017369">
    <property type="protein sequence ID" value="BAU95341.1"/>
    <property type="molecule type" value="Genomic_DNA"/>
</dbReference>
<keyword evidence="3 10" id="KW-0812">Transmembrane</keyword>
<evidence type="ECO:0000313" key="13">
    <source>
        <dbReference type="EMBL" id="BAU95341.1"/>
    </source>
</evidence>
<dbReference type="GO" id="GO:0005524">
    <property type="term" value="F:ATP binding"/>
    <property type="evidence" value="ECO:0007669"/>
    <property type="project" value="UniProtKB-KW"/>
</dbReference>
<evidence type="ECO:0000256" key="10">
    <source>
        <dbReference type="SAM" id="Phobius"/>
    </source>
</evidence>
<comment type="subcellular location">
    <subcellularLocation>
        <location evidence="1">Cell inner membrane</location>
        <topology evidence="1">Multi-pass membrane protein</topology>
    </subcellularLocation>
</comment>
<protein>
    <submittedName>
        <fullName evidence="13">ABC transporter ATPase</fullName>
    </submittedName>
</protein>
<dbReference type="PROSITE" id="PS50929">
    <property type="entry name" value="ABC_TM1F"/>
    <property type="match status" value="1"/>
</dbReference>
<dbReference type="InterPro" id="IPR027417">
    <property type="entry name" value="P-loop_NTPase"/>
</dbReference>
<feature type="transmembrane region" description="Helical" evidence="10">
    <location>
        <begin position="68"/>
        <end position="94"/>
    </location>
</feature>
<evidence type="ECO:0000256" key="4">
    <source>
        <dbReference type="ARBA" id="ARBA00022741"/>
    </source>
</evidence>
<keyword evidence="2" id="KW-0997">Cell inner membrane</keyword>
<evidence type="ECO:0000259" key="11">
    <source>
        <dbReference type="PROSITE" id="PS50893"/>
    </source>
</evidence>
<sequence>MSKLIASSTPKQAFKAAIAELKPYRLRLVGVVFCGVFTAVAGLVGPWAVGGLVDKLLESPSMDDVVAFALLIVAGGVVSGLGTWWGSALLARALEPAIARLREKVLRAAVSLDANTVETAGRGDVISRIADDSREVSNAASTVVPLMVQAGFTVVISAFGMAAVDWRLGLVGLVAIPLYWTTLRVYLPRSGPLYTREREAFGVRTQRLVGAVEGAETLRAFRAEDTELKRIDAASAEARDISISVFRFLTWAFSRNNRAECITLILILGTGFYLFNADLVTVGAVSTAALIFHRLFGPIGVLVGMFSDIQSASASLIRMVGVINTASHQVSGTLPAPASTALSLFDVSHHYHTAPVIKNASLQIAEGERIAIVGATGAGKSTLALIAAGLLTQSSGRVSLGGVDFADIDPDELRKNIAMVSQEIHCFRGSVLDNVKIARPGATDAEVKAVLSDLDDAWLERLPQGLETIVGDGGFRLTSVENQIIALARVHLADPAIVILDEATAESGSDHAKLLEEAALKVTKDRSALVVAHRLDQARTADRIIVMDSGEIIESGTHEQLRAIGGRYEALWSAWSAR</sequence>
<proteinExistence type="inferred from homology"/>
<dbReference type="GO" id="GO:0005886">
    <property type="term" value="C:plasma membrane"/>
    <property type="evidence" value="ECO:0007669"/>
    <property type="project" value="UniProtKB-SubCell"/>
</dbReference>
<feature type="domain" description="ABC transmembrane type-1" evidence="12">
    <location>
        <begin position="29"/>
        <end position="311"/>
    </location>
</feature>
<feature type="transmembrane region" description="Helical" evidence="10">
    <location>
        <begin position="143"/>
        <end position="162"/>
    </location>
</feature>
<feature type="transmembrane region" description="Helical" evidence="10">
    <location>
        <begin position="168"/>
        <end position="187"/>
    </location>
</feature>
<feature type="transmembrane region" description="Helical" evidence="10">
    <location>
        <begin position="261"/>
        <end position="285"/>
    </location>
</feature>
<dbReference type="GO" id="GO:0034040">
    <property type="term" value="F:ATPase-coupled lipid transmembrane transporter activity"/>
    <property type="evidence" value="ECO:0007669"/>
    <property type="project" value="TreeGrafter"/>
</dbReference>
<evidence type="ECO:0000256" key="8">
    <source>
        <dbReference type="ARBA" id="ARBA00023136"/>
    </source>
</evidence>
<evidence type="ECO:0000256" key="1">
    <source>
        <dbReference type="ARBA" id="ARBA00004429"/>
    </source>
</evidence>
<keyword evidence="7 10" id="KW-1133">Transmembrane helix</keyword>
<evidence type="ECO:0000256" key="2">
    <source>
        <dbReference type="ARBA" id="ARBA00022519"/>
    </source>
</evidence>
<dbReference type="InterPro" id="IPR003593">
    <property type="entry name" value="AAA+_ATPase"/>
</dbReference>
<dbReference type="SMART" id="SM00382">
    <property type="entry name" value="AAA"/>
    <property type="match status" value="1"/>
</dbReference>
<keyword evidence="4" id="KW-0547">Nucleotide-binding</keyword>
<dbReference type="InterPro" id="IPR039421">
    <property type="entry name" value="Type_1_exporter"/>
</dbReference>
<evidence type="ECO:0000256" key="5">
    <source>
        <dbReference type="ARBA" id="ARBA00022840"/>
    </source>
</evidence>
<feature type="transmembrane region" description="Helical" evidence="10">
    <location>
        <begin position="28"/>
        <end position="48"/>
    </location>
</feature>
<dbReference type="KEGG" id="csur:N24_1079"/>
<dbReference type="GO" id="GO:0140359">
    <property type="term" value="F:ABC-type transporter activity"/>
    <property type="evidence" value="ECO:0007669"/>
    <property type="project" value="InterPro"/>
</dbReference>
<feature type="domain" description="ABC transporter" evidence="11">
    <location>
        <begin position="342"/>
        <end position="574"/>
    </location>
</feature>
<dbReference type="SUPFAM" id="SSF90123">
    <property type="entry name" value="ABC transporter transmembrane region"/>
    <property type="match status" value="1"/>
</dbReference>
<dbReference type="PANTHER" id="PTHR24221">
    <property type="entry name" value="ATP-BINDING CASSETTE SUB-FAMILY B"/>
    <property type="match status" value="1"/>
</dbReference>
<evidence type="ECO:0000256" key="7">
    <source>
        <dbReference type="ARBA" id="ARBA00022989"/>
    </source>
</evidence>
<organism evidence="13 14">
    <name type="scientific">Corynebacterium suranareeae</name>
    <dbReference type="NCBI Taxonomy" id="2506452"/>
    <lineage>
        <taxon>Bacteria</taxon>
        <taxon>Bacillati</taxon>
        <taxon>Actinomycetota</taxon>
        <taxon>Actinomycetes</taxon>
        <taxon>Mycobacteriales</taxon>
        <taxon>Corynebacteriaceae</taxon>
        <taxon>Corynebacterium</taxon>
    </lineage>
</organism>
<dbReference type="Proteomes" id="UP000218244">
    <property type="component" value="Chromosome"/>
</dbReference>
<dbReference type="InterPro" id="IPR003439">
    <property type="entry name" value="ABC_transporter-like_ATP-bd"/>
</dbReference>
<keyword evidence="2" id="KW-1003">Cell membrane</keyword>
<dbReference type="RefSeq" id="WP_096455050.1">
    <property type="nucleotide sequence ID" value="NZ_AP017369.1"/>
</dbReference>
<dbReference type="CDD" id="cd07346">
    <property type="entry name" value="ABC_6TM_exporters"/>
    <property type="match status" value="1"/>
</dbReference>
<dbReference type="SUPFAM" id="SSF52540">
    <property type="entry name" value="P-loop containing nucleoside triphosphate hydrolases"/>
    <property type="match status" value="1"/>
</dbReference>
<name>A0A160PRC0_9CORY</name>
<accession>A0A160PRC0</accession>
<evidence type="ECO:0000256" key="6">
    <source>
        <dbReference type="ARBA" id="ARBA00022967"/>
    </source>
</evidence>
<keyword evidence="14" id="KW-1185">Reference proteome</keyword>
<evidence type="ECO:0000259" key="12">
    <source>
        <dbReference type="PROSITE" id="PS50929"/>
    </source>
</evidence>
<comment type="similarity">
    <text evidence="9">Belongs to the ABC transporter superfamily. Siderophore-Fe(3+) uptake transporter (SIUT) (TC 3.A.1.21) family.</text>
</comment>
<evidence type="ECO:0000256" key="3">
    <source>
        <dbReference type="ARBA" id="ARBA00022692"/>
    </source>
</evidence>
<dbReference type="Gene3D" id="1.20.1560.10">
    <property type="entry name" value="ABC transporter type 1, transmembrane domain"/>
    <property type="match status" value="1"/>
</dbReference>
<keyword evidence="6" id="KW-1278">Translocase</keyword>
<dbReference type="InterPro" id="IPR011527">
    <property type="entry name" value="ABC1_TM_dom"/>
</dbReference>
<reference evidence="13 14" key="1">
    <citation type="submission" date="2016-02" db="EMBL/GenBank/DDBJ databases">
        <title>Corynebacterium glutamicum N24 whole genome sequencing project.</title>
        <authorList>
            <person name="Matsutani M."/>
            <person name="Nangtapong N."/>
            <person name="Yakushi T."/>
            <person name="Matsushita K."/>
        </authorList>
    </citation>
    <scope>NUCLEOTIDE SEQUENCE [LARGE SCALE GENOMIC DNA]</scope>
    <source>
        <strain evidence="13 14">N24</strain>
    </source>
</reference>
<evidence type="ECO:0000313" key="14">
    <source>
        <dbReference type="Proteomes" id="UP000218244"/>
    </source>
</evidence>
<keyword evidence="8 10" id="KW-0472">Membrane</keyword>
<dbReference type="InterPro" id="IPR036640">
    <property type="entry name" value="ABC1_TM_sf"/>
</dbReference>
<evidence type="ECO:0000256" key="9">
    <source>
        <dbReference type="ARBA" id="ARBA00023455"/>
    </source>
</evidence>
<gene>
    <name evidence="13" type="ORF">N24_1079</name>
</gene>